<dbReference type="PANTHER" id="PTHR10334">
    <property type="entry name" value="CYSTEINE-RICH SECRETORY PROTEIN-RELATED"/>
    <property type="match status" value="1"/>
</dbReference>
<keyword evidence="3" id="KW-0732">Signal</keyword>
<dbReference type="Gene3D" id="3.40.33.10">
    <property type="entry name" value="CAP"/>
    <property type="match status" value="1"/>
</dbReference>
<gene>
    <name evidence="8" type="ORF">LUZ62_081753</name>
</gene>
<dbReference type="CDD" id="cd05381">
    <property type="entry name" value="CAP_PR-1"/>
    <property type="match status" value="1"/>
</dbReference>
<comment type="function">
    <text evidence="1">Probably involved in the defense reaction of plants against pathogens.</text>
</comment>
<comment type="caution">
    <text evidence="8">The sequence shown here is derived from an EMBL/GenBank/DDBJ whole genome shotgun (WGS) entry which is preliminary data.</text>
</comment>
<keyword evidence="6" id="KW-0568">Pathogenesis-related protein</keyword>
<evidence type="ECO:0000256" key="4">
    <source>
        <dbReference type="ARBA" id="ARBA00022821"/>
    </source>
</evidence>
<name>A0AAV8BW06_9POAL</name>
<dbReference type="InterPro" id="IPR014044">
    <property type="entry name" value="CAP_dom"/>
</dbReference>
<evidence type="ECO:0000256" key="5">
    <source>
        <dbReference type="ARBA" id="ARBA00023157"/>
    </source>
</evidence>
<dbReference type="Proteomes" id="UP001140206">
    <property type="component" value="Chromosome 5"/>
</dbReference>
<keyword evidence="9" id="KW-1185">Reference proteome</keyword>
<dbReference type="GO" id="GO:0005576">
    <property type="term" value="C:extracellular region"/>
    <property type="evidence" value="ECO:0007669"/>
    <property type="project" value="InterPro"/>
</dbReference>
<accession>A0AAV8BW06</accession>
<dbReference type="InterPro" id="IPR018244">
    <property type="entry name" value="Allrgn_V5/Tpx1_CS"/>
</dbReference>
<feature type="domain" description="SCP" evidence="7">
    <location>
        <begin position="49"/>
        <end position="182"/>
    </location>
</feature>
<dbReference type="PROSITE" id="PS01010">
    <property type="entry name" value="CRISP_2"/>
    <property type="match status" value="1"/>
</dbReference>
<dbReference type="PROSITE" id="PS01009">
    <property type="entry name" value="CRISP_1"/>
    <property type="match status" value="1"/>
</dbReference>
<evidence type="ECO:0000256" key="2">
    <source>
        <dbReference type="ARBA" id="ARBA00009923"/>
    </source>
</evidence>
<dbReference type="GO" id="GO:0006952">
    <property type="term" value="P:defense response"/>
    <property type="evidence" value="ECO:0007669"/>
    <property type="project" value="UniProtKB-KW"/>
</dbReference>
<comment type="similarity">
    <text evidence="2">Belongs to the CRISP family.</text>
</comment>
<dbReference type="SUPFAM" id="SSF55797">
    <property type="entry name" value="PR-1-like"/>
    <property type="match status" value="1"/>
</dbReference>
<keyword evidence="5" id="KW-1015">Disulfide bond</keyword>
<dbReference type="InterPro" id="IPR035940">
    <property type="entry name" value="CAP_sf"/>
</dbReference>
<sequence>MPCIWSPSPPKHKNTTRVVCSNMSGNKAIAFGFAFVMALAMTNTSLAQNSPQDYVNAHNKARAAVSVGSVSWDSTVQAYAQSYANKRKGDCKLIHSGGQYGENLFWGRGKDYSGIDAVNSWVSEKQYYNYNTNTCASGKVCGHYTQIVWRSSTKIGCAKVVCDNNAGIFIICSYKPPGNISGQRPYEKDDSMISEI</sequence>
<dbReference type="InterPro" id="IPR001283">
    <property type="entry name" value="CRISP-related"/>
</dbReference>
<evidence type="ECO:0000256" key="6">
    <source>
        <dbReference type="ARBA" id="ARBA00023265"/>
    </source>
</evidence>
<dbReference type="FunFam" id="3.40.33.10:FF:000009">
    <property type="entry name" value="Pathogenesis-related protein 1"/>
    <property type="match status" value="1"/>
</dbReference>
<evidence type="ECO:0000313" key="9">
    <source>
        <dbReference type="Proteomes" id="UP001140206"/>
    </source>
</evidence>
<proteinExistence type="inferred from homology"/>
<dbReference type="PRINTS" id="PR00837">
    <property type="entry name" value="V5TPXLIKE"/>
</dbReference>
<keyword evidence="4" id="KW-0611">Plant defense</keyword>
<evidence type="ECO:0000256" key="1">
    <source>
        <dbReference type="ARBA" id="ARBA00003143"/>
    </source>
</evidence>
<reference evidence="8" key="1">
    <citation type="submission" date="2022-08" db="EMBL/GenBank/DDBJ databases">
        <authorList>
            <person name="Marques A."/>
        </authorList>
    </citation>
    <scope>NUCLEOTIDE SEQUENCE</scope>
    <source>
        <strain evidence="8">RhyPub2mFocal</strain>
        <tissue evidence="8">Leaves</tissue>
    </source>
</reference>
<dbReference type="Pfam" id="PF00188">
    <property type="entry name" value="CAP"/>
    <property type="match status" value="1"/>
</dbReference>
<protein>
    <recommendedName>
        <fullName evidence="7">SCP domain-containing protein</fullName>
    </recommendedName>
</protein>
<evidence type="ECO:0000259" key="7">
    <source>
        <dbReference type="SMART" id="SM00198"/>
    </source>
</evidence>
<organism evidence="8 9">
    <name type="scientific">Rhynchospora pubera</name>
    <dbReference type="NCBI Taxonomy" id="906938"/>
    <lineage>
        <taxon>Eukaryota</taxon>
        <taxon>Viridiplantae</taxon>
        <taxon>Streptophyta</taxon>
        <taxon>Embryophyta</taxon>
        <taxon>Tracheophyta</taxon>
        <taxon>Spermatophyta</taxon>
        <taxon>Magnoliopsida</taxon>
        <taxon>Liliopsida</taxon>
        <taxon>Poales</taxon>
        <taxon>Cyperaceae</taxon>
        <taxon>Cyperoideae</taxon>
        <taxon>Rhynchosporeae</taxon>
        <taxon>Rhynchospora</taxon>
    </lineage>
</organism>
<evidence type="ECO:0000256" key="3">
    <source>
        <dbReference type="ARBA" id="ARBA00022729"/>
    </source>
</evidence>
<dbReference type="AlphaFoldDB" id="A0AAV8BW06"/>
<dbReference type="EMBL" id="JAMFTS010000005">
    <property type="protein sequence ID" value="KAJ4747348.1"/>
    <property type="molecule type" value="Genomic_DNA"/>
</dbReference>
<evidence type="ECO:0000313" key="8">
    <source>
        <dbReference type="EMBL" id="KAJ4747348.1"/>
    </source>
</evidence>
<dbReference type="SMART" id="SM00198">
    <property type="entry name" value="SCP"/>
    <property type="match status" value="1"/>
</dbReference>